<protein>
    <submittedName>
        <fullName evidence="3">16128_t:CDS:1</fullName>
    </submittedName>
</protein>
<accession>A0A9N8Z323</accession>
<name>A0A9N8Z323_9GLOM</name>
<feature type="domain" description="VWFA" evidence="1">
    <location>
        <begin position="984"/>
        <end position="1195"/>
    </location>
</feature>
<dbReference type="InterPro" id="IPR036465">
    <property type="entry name" value="vWFA_dom_sf"/>
</dbReference>
<dbReference type="PROSITE" id="PS51717">
    <property type="entry name" value="G_VLIG"/>
    <property type="match status" value="1"/>
</dbReference>
<dbReference type="CDD" id="cd00198">
    <property type="entry name" value="vWFA"/>
    <property type="match status" value="1"/>
</dbReference>
<dbReference type="Gene3D" id="3.40.50.300">
    <property type="entry name" value="P-loop containing nucleotide triphosphate hydrolases"/>
    <property type="match status" value="1"/>
</dbReference>
<keyword evidence="4" id="KW-1185">Reference proteome</keyword>
<dbReference type="PROSITE" id="PS50234">
    <property type="entry name" value="VWFA"/>
    <property type="match status" value="1"/>
</dbReference>
<dbReference type="PANTHER" id="PTHR22796">
    <property type="entry name" value="URG4-RELATED"/>
    <property type="match status" value="1"/>
</dbReference>
<dbReference type="AlphaFoldDB" id="A0A9N8Z323"/>
<evidence type="ECO:0000313" key="3">
    <source>
        <dbReference type="EMBL" id="CAG8468542.1"/>
    </source>
</evidence>
<dbReference type="EMBL" id="CAJVPQ010000303">
    <property type="protein sequence ID" value="CAG8468542.1"/>
    <property type="molecule type" value="Genomic_DNA"/>
</dbReference>
<comment type="caution">
    <text evidence="3">The sequence shown here is derived from an EMBL/GenBank/DDBJ whole genome shotgun (WGS) entry which is preliminary data.</text>
</comment>
<gene>
    <name evidence="3" type="ORF">FCALED_LOCUS2104</name>
</gene>
<dbReference type="SUPFAM" id="SSF52540">
    <property type="entry name" value="P-loop containing nucleoside triphosphate hydrolases"/>
    <property type="match status" value="1"/>
</dbReference>
<organism evidence="3 4">
    <name type="scientific">Funneliformis caledonium</name>
    <dbReference type="NCBI Taxonomy" id="1117310"/>
    <lineage>
        <taxon>Eukaryota</taxon>
        <taxon>Fungi</taxon>
        <taxon>Fungi incertae sedis</taxon>
        <taxon>Mucoromycota</taxon>
        <taxon>Glomeromycotina</taxon>
        <taxon>Glomeromycetes</taxon>
        <taxon>Glomerales</taxon>
        <taxon>Glomeraceae</taxon>
        <taxon>Funneliformis</taxon>
    </lineage>
</organism>
<dbReference type="Proteomes" id="UP000789570">
    <property type="component" value="Unassembled WGS sequence"/>
</dbReference>
<evidence type="ECO:0000259" key="2">
    <source>
        <dbReference type="PROSITE" id="PS51717"/>
    </source>
</evidence>
<evidence type="ECO:0000259" key="1">
    <source>
        <dbReference type="PROSITE" id="PS50234"/>
    </source>
</evidence>
<reference evidence="3" key="1">
    <citation type="submission" date="2021-06" db="EMBL/GenBank/DDBJ databases">
        <authorList>
            <person name="Kallberg Y."/>
            <person name="Tangrot J."/>
            <person name="Rosling A."/>
        </authorList>
    </citation>
    <scope>NUCLEOTIDE SEQUENCE</scope>
    <source>
        <strain evidence="3">UK204</strain>
    </source>
</reference>
<proteinExistence type="predicted"/>
<sequence>MGEKFSVIDVLSDTKLKISGNFNTLSGFDNWMNFRIEPKSKLNGLIDAYKLMFEKYPVDNCVDLEQSRPLHLKIVLDLVNHDKIEEYEEKFEEYISEIFKDLKSSTKKPSTLLKKFSTSVITFKEFDIKNVNFQKYSSKYKLGDWINQLCCLIPIQIAVAKITCFNLSGMDYLSNVEFDGYGHVNNITENISFGWYEGIFKHFGDKKVKVVSSMGEQSRGKSFMLNLLVGTSFDGSAMRCTEGVWMSLVNTKEYIYVALYFEGLNSLERSPQEDIFLTLFNTVISNLILFKAKLCVIIKDVPKVDNEGIVQEFDLKFSQIEGENNSISRMYQGGLDIIPWPMFNETAWLKTLSKVNLRLDMLEAKYDNARTFLQSTKVIMAKLKNCDWRSLDENLIQIRVVSLKKLLITVMVIIVLTSLIDDPTAKFSEILHDFKNSDRILPDSGLQLYGEFESFVKLSENLRAYFKENVQPRKDSSDDAKWFANLNRFINSIVERRVLRVQDWYMQNTAQFSQQNNQNSDIVIGKYAMEQEISKFIILWTLCGLTCHQCGLKCVKNRDHEDDHDCLTDHKCNYICHFTYSHNKIMVCGHEAGHEGKHVCNEMSHSNTSCGQLCNLVDKRNCLTCSLSTKFSKGDYHCPNKCIVPYEEEHDLHRCENETCPIQCSISDCQRKCQRNDHFHSDSNSQVDHFCGNEHQCRELCEDDGICKVILEPKKQEEVYKGIEETSTKYIQLSERLKCNIKIPPNEFKHTGKHTHLTNDNLTQEYGFHFCDVKCQFCEYYVCIAKKNPLFVYNNMLIQYLNLCTLPYGHTQIHSTSHGNMIQPEFTSVDNEFEYAGHKLRVGDRGTFVLCNLFCKDLGRHRHIDYCQSPDICQGQDIQHNNEQVQHNPSKPKDYISHKLFCERTGFKDPYSVQEQQEFAKCDHECPDERHHKSERSTSESFCELPLFHAQLDPNSNPPNDIGYISKDGHHFNCENPSSRATFHIIFVLDRSSSMARPIQGQLIYNIFTSWDPNGHNRLSAVFHAVYQFMNARMNFVQTNQHQVIHDKLSLILFNHEYQDLKDPKNLLDKMIEHQPCGLKSFELAIQKAGSLISSHYYSTRTNIVIFLSDGECDSPKMQLHEICKENQTRGSPLYFYTVLYSSDSNSSSLKEMTTIAQSYHTKSTSSSNLRCQFTHSTNKIHLVNHFTRLAKNLI</sequence>
<evidence type="ECO:0000313" key="4">
    <source>
        <dbReference type="Proteomes" id="UP000789570"/>
    </source>
</evidence>
<dbReference type="OrthoDB" id="2414946at2759"/>
<dbReference type="GO" id="GO:0005525">
    <property type="term" value="F:GTP binding"/>
    <property type="evidence" value="ECO:0007669"/>
    <property type="project" value="InterPro"/>
</dbReference>
<dbReference type="InterPro" id="IPR030383">
    <property type="entry name" value="G_VLIG_dom"/>
</dbReference>
<dbReference type="PANTHER" id="PTHR22796:SF1">
    <property type="entry name" value="VWFA DOMAIN-CONTAINING PROTEIN"/>
    <property type="match status" value="1"/>
</dbReference>
<dbReference type="InterPro" id="IPR027417">
    <property type="entry name" value="P-loop_NTPase"/>
</dbReference>
<dbReference type="SUPFAM" id="SSF53300">
    <property type="entry name" value="vWA-like"/>
    <property type="match status" value="1"/>
</dbReference>
<dbReference type="InterPro" id="IPR002035">
    <property type="entry name" value="VWF_A"/>
</dbReference>
<feature type="domain" description="VLIG-type G" evidence="2">
    <location>
        <begin position="205"/>
        <end position="265"/>
    </location>
</feature>
<dbReference type="Gene3D" id="3.40.50.410">
    <property type="entry name" value="von Willebrand factor, type A domain"/>
    <property type="match status" value="1"/>
</dbReference>